<organism evidence="2 3">
    <name type="scientific">Brevibacillus choshinensis</name>
    <dbReference type="NCBI Taxonomy" id="54911"/>
    <lineage>
        <taxon>Bacteria</taxon>
        <taxon>Bacillati</taxon>
        <taxon>Bacillota</taxon>
        <taxon>Bacilli</taxon>
        <taxon>Bacillales</taxon>
        <taxon>Paenibacillaceae</taxon>
        <taxon>Brevibacillus</taxon>
    </lineage>
</organism>
<proteinExistence type="predicted"/>
<dbReference type="EMBL" id="CP069127">
    <property type="protein sequence ID" value="QRG70820.1"/>
    <property type="molecule type" value="Genomic_DNA"/>
</dbReference>
<keyword evidence="3" id="KW-1185">Reference proteome</keyword>
<accession>A0ABX7FYC3</accession>
<evidence type="ECO:0000313" key="2">
    <source>
        <dbReference type="EMBL" id="QRG70820.1"/>
    </source>
</evidence>
<keyword evidence="1" id="KW-1133">Transmembrane helix</keyword>
<name>A0ABX7FYC3_BRECH</name>
<evidence type="ECO:0000256" key="1">
    <source>
        <dbReference type="SAM" id="Phobius"/>
    </source>
</evidence>
<gene>
    <name evidence="2" type="ORF">JNE38_28440</name>
</gene>
<sequence>MEDLIIWLLAAYGCSSLLVMLTDKWADRMSSSNEPPHEDYRLLVRDSEQVLERVIRRLLFRSYWSGKPIRISLIDSGSNEETKRISSAYGRYPYSVLLFDEGHQEPSSLNTIIIDLRQEASVQKI</sequence>
<evidence type="ECO:0000313" key="3">
    <source>
        <dbReference type="Proteomes" id="UP000596248"/>
    </source>
</evidence>
<keyword evidence="1" id="KW-0812">Transmembrane</keyword>
<keyword evidence="1" id="KW-0472">Membrane</keyword>
<feature type="transmembrane region" description="Helical" evidence="1">
    <location>
        <begin position="6"/>
        <end position="22"/>
    </location>
</feature>
<reference evidence="2 3" key="1">
    <citation type="submission" date="2021-01" db="EMBL/GenBank/DDBJ databases">
        <title>Identification of strong promoters based on the transcriptome of Brevibacillus choshinensis.</title>
        <authorList>
            <person name="Yao D."/>
            <person name="Zhang K."/>
            <person name="Wu J."/>
        </authorList>
    </citation>
    <scope>NUCLEOTIDE SEQUENCE [LARGE SCALE GENOMIC DNA]</scope>
    <source>
        <strain evidence="2 3">HPD31-SP3</strain>
    </source>
</reference>
<dbReference type="Proteomes" id="UP000596248">
    <property type="component" value="Chromosome"/>
</dbReference>
<protein>
    <submittedName>
        <fullName evidence="2">Glycosyltransferase family 2 protein</fullName>
    </submittedName>
</protein>